<feature type="chain" id="PRO_5022686165" description="Cytochrome P460 domain-containing protein" evidence="1">
    <location>
        <begin position="23"/>
        <end position="151"/>
    </location>
</feature>
<dbReference type="InterPro" id="IPR038142">
    <property type="entry name" value="Cytochrome_P460_sp"/>
</dbReference>
<keyword evidence="1" id="KW-0732">Signal</keyword>
<reference evidence="3 4" key="1">
    <citation type="submission" date="2019-08" db="EMBL/GenBank/DDBJ databases">
        <authorList>
            <person name="Ye J."/>
        </authorList>
    </citation>
    <scope>NUCLEOTIDE SEQUENCE [LARGE SCALE GENOMIC DNA]</scope>
    <source>
        <strain evidence="3 4">TK008</strain>
    </source>
</reference>
<feature type="domain" description="Cytochrome P460" evidence="2">
    <location>
        <begin position="46"/>
        <end position="143"/>
    </location>
</feature>
<organism evidence="3 4">
    <name type="scientific">Paracoccus aurantiacus</name>
    <dbReference type="NCBI Taxonomy" id="2599412"/>
    <lineage>
        <taxon>Bacteria</taxon>
        <taxon>Pseudomonadati</taxon>
        <taxon>Pseudomonadota</taxon>
        <taxon>Alphaproteobacteria</taxon>
        <taxon>Rhodobacterales</taxon>
        <taxon>Paracoccaceae</taxon>
        <taxon>Paracoccus</taxon>
    </lineage>
</organism>
<evidence type="ECO:0000313" key="4">
    <source>
        <dbReference type="Proteomes" id="UP000321562"/>
    </source>
</evidence>
<feature type="signal peptide" evidence="1">
    <location>
        <begin position="1"/>
        <end position="22"/>
    </location>
</feature>
<name>A0A5C6RWB1_9RHOB</name>
<dbReference type="EMBL" id="VOPL01000009">
    <property type="protein sequence ID" value="TXB65662.1"/>
    <property type="molecule type" value="Genomic_DNA"/>
</dbReference>
<dbReference type="Pfam" id="PF16694">
    <property type="entry name" value="Cytochrome_P460"/>
    <property type="match status" value="1"/>
</dbReference>
<accession>A0A5C6RWB1</accession>
<evidence type="ECO:0000259" key="2">
    <source>
        <dbReference type="Pfam" id="PF16694"/>
    </source>
</evidence>
<dbReference type="InterPro" id="IPR032033">
    <property type="entry name" value="Cytochrome_P460"/>
</dbReference>
<comment type="caution">
    <text evidence="3">The sequence shown here is derived from an EMBL/GenBank/DDBJ whole genome shotgun (WGS) entry which is preliminary data.</text>
</comment>
<dbReference type="AlphaFoldDB" id="A0A5C6RWB1"/>
<sequence length="151" mass="17606">MKIFQAILPAALTLGLTHAALAEPNRVEFPDNLGELALYTTVARGDIFENVYTSQEALDAIQQNDEPPYGTQIVLEIFRDDALWRYFVMQNGEGWGDEYDETTRTGDWQFQWYWPDGTINTEENTERCRACHQSREGRSYMFTYNDARRFE</sequence>
<dbReference type="Gene3D" id="3.50.70.20">
    <property type="entry name" value="Cytochrome P460"/>
    <property type="match status" value="1"/>
</dbReference>
<dbReference type="RefSeq" id="WP_147100712.1">
    <property type="nucleotide sequence ID" value="NZ_JBHUFH010000037.1"/>
</dbReference>
<gene>
    <name evidence="3" type="ORF">FQV27_16550</name>
</gene>
<keyword evidence="4" id="KW-1185">Reference proteome</keyword>
<protein>
    <recommendedName>
        <fullName evidence="2">Cytochrome P460 domain-containing protein</fullName>
    </recommendedName>
</protein>
<evidence type="ECO:0000313" key="3">
    <source>
        <dbReference type="EMBL" id="TXB65662.1"/>
    </source>
</evidence>
<dbReference type="CDD" id="cd20716">
    <property type="entry name" value="cyt_P460_fam"/>
    <property type="match status" value="1"/>
</dbReference>
<dbReference type="Proteomes" id="UP000321562">
    <property type="component" value="Unassembled WGS sequence"/>
</dbReference>
<evidence type="ECO:0000256" key="1">
    <source>
        <dbReference type="SAM" id="SignalP"/>
    </source>
</evidence>
<proteinExistence type="predicted"/>
<dbReference type="OrthoDB" id="9796416at2"/>